<reference evidence="3 5" key="1">
    <citation type="submission" date="2022-04" db="EMBL/GenBank/DDBJ databases">
        <title>Chromosome-level reference genomes for two strains of Caenorhabditis briggsae: an improved platform for comparative genomics.</title>
        <authorList>
            <person name="Stevens L."/>
            <person name="Andersen E."/>
        </authorList>
    </citation>
    <scope>NUCLEOTIDE SEQUENCE [LARGE SCALE GENOMIC DNA]</scope>
    <source>
        <strain evidence="3">VX34</strain>
        <tissue evidence="3">Whole-organism</tissue>
    </source>
</reference>
<dbReference type="Proteomes" id="UP000827892">
    <property type="component" value="Chromosome III"/>
</dbReference>
<gene>
    <name evidence="2" type="ORF">L3Y34_002517</name>
    <name evidence="3" type="ORF">L5515_005362</name>
</gene>
<reference evidence="2 4" key="2">
    <citation type="submission" date="2022-05" db="EMBL/GenBank/DDBJ databases">
        <title>Chromosome-level reference genomes for two strains of Caenorhabditis briggsae: an improved platform for comparative genomics.</title>
        <authorList>
            <person name="Stevens L."/>
            <person name="Andersen E.C."/>
        </authorList>
    </citation>
    <scope>NUCLEOTIDE SEQUENCE [LARGE SCALE GENOMIC DNA]</scope>
    <source>
        <strain evidence="2">QX1410_ONT</strain>
        <tissue evidence="2">Whole-organism</tissue>
    </source>
</reference>
<evidence type="ECO:0000313" key="4">
    <source>
        <dbReference type="Proteomes" id="UP000827892"/>
    </source>
</evidence>
<evidence type="ECO:0000313" key="3">
    <source>
        <dbReference type="EMBL" id="UMM25621.1"/>
    </source>
</evidence>
<organism evidence="2 4">
    <name type="scientific">Caenorhabditis briggsae</name>
    <dbReference type="NCBI Taxonomy" id="6238"/>
    <lineage>
        <taxon>Eukaryota</taxon>
        <taxon>Metazoa</taxon>
        <taxon>Ecdysozoa</taxon>
        <taxon>Nematoda</taxon>
        <taxon>Chromadorea</taxon>
        <taxon>Rhabditida</taxon>
        <taxon>Rhabditina</taxon>
        <taxon>Rhabditomorpha</taxon>
        <taxon>Rhabditoidea</taxon>
        <taxon>Rhabditidae</taxon>
        <taxon>Peloderinae</taxon>
        <taxon>Caenorhabditis</taxon>
    </lineage>
</organism>
<sequence length="134" mass="15072">MTPIFSLATLLIFGQLPALIDSIQCWNCVGIDCDTYRSSSKNWELVTCQEGSVCQKTDYKFYSNQKNQSIDIHTVRSCSYETGCTWDRSKSCTKNPVEYAGRGCVDRYCCGRDKCNSGSRSIGISITILIIFLF</sequence>
<feature type="signal peptide" evidence="1">
    <location>
        <begin position="1"/>
        <end position="22"/>
    </location>
</feature>
<keyword evidence="1" id="KW-0732">Signal</keyword>
<evidence type="ECO:0000313" key="2">
    <source>
        <dbReference type="EMBL" id="ULU02986.1"/>
    </source>
</evidence>
<accession>A0AAE9DF31</accession>
<proteinExistence type="predicted"/>
<keyword evidence="5" id="KW-1185">Reference proteome</keyword>
<name>A0AAE9DF31_CAEBR</name>
<dbReference type="Proteomes" id="UP000829354">
    <property type="component" value="Chromosome III"/>
</dbReference>
<dbReference type="EMBL" id="CP092622">
    <property type="protein sequence ID" value="UMM25621.1"/>
    <property type="molecule type" value="Genomic_DNA"/>
</dbReference>
<dbReference type="AlphaFoldDB" id="A0AAE9DF31"/>
<dbReference type="EMBL" id="CP090893">
    <property type="protein sequence ID" value="ULU02986.1"/>
    <property type="molecule type" value="Genomic_DNA"/>
</dbReference>
<feature type="chain" id="PRO_5044706866" evidence="1">
    <location>
        <begin position="23"/>
        <end position="134"/>
    </location>
</feature>
<evidence type="ECO:0000256" key="1">
    <source>
        <dbReference type="SAM" id="SignalP"/>
    </source>
</evidence>
<evidence type="ECO:0000313" key="5">
    <source>
        <dbReference type="Proteomes" id="UP000829354"/>
    </source>
</evidence>
<protein>
    <submittedName>
        <fullName evidence="2">Uncharacterized protein</fullName>
    </submittedName>
</protein>